<dbReference type="Pfam" id="PF05947">
    <property type="entry name" value="T6SS_TssF"/>
    <property type="match status" value="1"/>
</dbReference>
<name>A0A379AI68_ENTAG</name>
<organism evidence="1 2">
    <name type="scientific">Enterobacter agglomerans</name>
    <name type="common">Erwinia herbicola</name>
    <name type="synonym">Pantoea agglomerans</name>
    <dbReference type="NCBI Taxonomy" id="549"/>
    <lineage>
        <taxon>Bacteria</taxon>
        <taxon>Pseudomonadati</taxon>
        <taxon>Pseudomonadota</taxon>
        <taxon>Gammaproteobacteria</taxon>
        <taxon>Enterobacterales</taxon>
        <taxon>Erwiniaceae</taxon>
        <taxon>Pantoea</taxon>
        <taxon>Pantoea agglomerans group</taxon>
    </lineage>
</organism>
<evidence type="ECO:0000313" key="2">
    <source>
        <dbReference type="Proteomes" id="UP000254640"/>
    </source>
</evidence>
<evidence type="ECO:0000313" key="1">
    <source>
        <dbReference type="EMBL" id="SUB17222.1"/>
    </source>
</evidence>
<keyword evidence="2" id="KW-1185">Reference proteome</keyword>
<accession>A0A379AI68</accession>
<dbReference type="STRING" id="549.BEE12_14760"/>
<dbReference type="InterPro" id="IPR010732">
    <property type="entry name" value="T6SS_TssG-like"/>
</dbReference>
<dbReference type="EMBL" id="UGSO01000001">
    <property type="protein sequence ID" value="SUB17222.1"/>
    <property type="molecule type" value="Genomic_DNA"/>
</dbReference>
<dbReference type="Proteomes" id="UP000254640">
    <property type="component" value="Unassembled WGS sequence"/>
</dbReference>
<dbReference type="InterPro" id="IPR010272">
    <property type="entry name" value="T6SS_TssF"/>
</dbReference>
<dbReference type="PANTHER" id="PTHR35564">
    <property type="match status" value="1"/>
</dbReference>
<sequence>MDSSDGEGAAALRQLLSLYANLAEAPVARQIDGIRHCTLSAVNRRVPEPGPVVFARGVSITLEVDEQAFSGASPWLFGQRAGAGLWPPCGAQQFHGVHPEQPAAWRSGLLAAAHGPESADMSGEKVISLPRLTRLPDDFWQRVMAAPWRYDLFQLLRRLDAQGGQRYPLGRAPLPKFESVRIGQTPSLAFAPATVASATPRDEAGRHELSIYSFGLFGPNGPLPTHLTEYVHERIVHHQDHSLSAFADLFHHRATLLFYRAWADAQPTVSLDRPDDSRFLNYLACLAGIGLPAQQQASSLSLHARLMLVGHLSRHGHDAEGLVRILRHYFGVPVRLTQNLPHWLTLDSRDQARLGAGRHMPRLGASAFLGVAVRDVQHRFRLHLGPLSAAQYARFLPDAPGAREVRDWGASLPRH</sequence>
<proteinExistence type="predicted"/>
<gene>
    <name evidence="1" type="ORF">NCTC9381_03144</name>
</gene>
<reference evidence="1 2" key="1">
    <citation type="submission" date="2018-06" db="EMBL/GenBank/DDBJ databases">
        <authorList>
            <consortium name="Pathogen Informatics"/>
            <person name="Doyle S."/>
        </authorList>
    </citation>
    <scope>NUCLEOTIDE SEQUENCE [LARGE SCALE GENOMIC DNA]</scope>
    <source>
        <strain evidence="1 2">NCTC9381</strain>
    </source>
</reference>
<dbReference type="NCBIfam" id="TIGR03347">
    <property type="entry name" value="VI_chp_1"/>
    <property type="match status" value="1"/>
</dbReference>
<dbReference type="PANTHER" id="PTHR35564:SF4">
    <property type="entry name" value="CYTOPLASMIC PROTEIN"/>
    <property type="match status" value="1"/>
</dbReference>
<dbReference type="AlphaFoldDB" id="A0A379AI68"/>
<protein>
    <submittedName>
        <fullName evidence="1">Uncharacterized protein conserved in bacteria</fullName>
    </submittedName>
</protein>
<dbReference type="Pfam" id="PF06996">
    <property type="entry name" value="T6SS_TssG"/>
    <property type="match status" value="1"/>
</dbReference>